<feature type="transmembrane region" description="Helical" evidence="5">
    <location>
        <begin position="303"/>
        <end position="324"/>
    </location>
</feature>
<dbReference type="EnsemblMetazoa" id="AALFPA23_009582.R13236">
    <property type="protein sequence ID" value="AALFPA23_009582.P13236"/>
    <property type="gene ID" value="AALFPA23_009582"/>
</dbReference>
<keyword evidence="2 5" id="KW-0812">Transmembrane</keyword>
<dbReference type="RefSeq" id="XP_062704743.1">
    <property type="nucleotide sequence ID" value="XM_062848759.1"/>
</dbReference>
<feature type="transmembrane region" description="Helical" evidence="5">
    <location>
        <begin position="85"/>
        <end position="111"/>
    </location>
</feature>
<keyword evidence="8" id="KW-1185">Reference proteome</keyword>
<comment type="subcellular location">
    <subcellularLocation>
        <location evidence="1">Membrane</location>
    </subcellularLocation>
</comment>
<feature type="transmembrane region" description="Helical" evidence="5">
    <location>
        <begin position="211"/>
        <end position="232"/>
    </location>
</feature>
<sequence>MAGDDYSSIVEERIARPSEVFDVYEVLSTEVDRVGEEFSMNDDQLFEPWSAGLALYGYVGFVVGGGIMLNLILIKGILQAKYSGALYFVLQIAVLDICTLLISIWELFYIVHQQWTFESEHCTFYIGFESFTNIAIVYFIIGLNFHSISTYNLAQQISTADDELTNPCHDLDGSSDYMTAEENNYEVATESITQKRSLTIDYRHRKTSIPVIWPVLLIWFIAMSESLPLFLFSDVVSTDEDVKFCTVLINDRTNHYIIQWLVISIRIVIPTVTLIVTTSMTIFKFFQGRKFTHPREIDENVAFILKVSIFLSLSYVVLSLQKLYGSLLFEVLSKPILRHKYPEFDKQSGLIFSLLHYCLSFIRPLVIIILCKLKHNHMDITFIYKGTAKVTDM</sequence>
<keyword evidence="3 5" id="KW-1133">Transmembrane helix</keyword>
<dbReference type="RefSeq" id="XP_062704744.1">
    <property type="nucleotide sequence ID" value="XM_062848760.1"/>
</dbReference>
<evidence type="ECO:0000256" key="3">
    <source>
        <dbReference type="ARBA" id="ARBA00022989"/>
    </source>
</evidence>
<dbReference type="EnsemblMetazoa" id="AALFPA23_009582.R13235">
    <property type="protein sequence ID" value="AALFPA23_009582.P13235"/>
    <property type="gene ID" value="AALFPA23_009582"/>
</dbReference>
<accession>A0ABM1YJ16</accession>
<reference evidence="7" key="2">
    <citation type="submission" date="2025-05" db="UniProtKB">
        <authorList>
            <consortium name="EnsemblMetazoa"/>
        </authorList>
    </citation>
    <scope>IDENTIFICATION</scope>
    <source>
        <strain evidence="7">Foshan</strain>
    </source>
</reference>
<organism evidence="7 8">
    <name type="scientific">Aedes albopictus</name>
    <name type="common">Asian tiger mosquito</name>
    <name type="synonym">Stegomyia albopicta</name>
    <dbReference type="NCBI Taxonomy" id="7160"/>
    <lineage>
        <taxon>Eukaryota</taxon>
        <taxon>Metazoa</taxon>
        <taxon>Ecdysozoa</taxon>
        <taxon>Arthropoda</taxon>
        <taxon>Hexapoda</taxon>
        <taxon>Insecta</taxon>
        <taxon>Pterygota</taxon>
        <taxon>Neoptera</taxon>
        <taxon>Endopterygota</taxon>
        <taxon>Diptera</taxon>
        <taxon>Nematocera</taxon>
        <taxon>Culicoidea</taxon>
        <taxon>Culicidae</taxon>
        <taxon>Culicinae</taxon>
        <taxon>Aedini</taxon>
        <taxon>Aedes</taxon>
        <taxon>Stegomyia</taxon>
    </lineage>
</organism>
<reference evidence="8" key="1">
    <citation type="journal article" date="2015" name="Proc. Natl. Acad. Sci. U.S.A.">
        <title>Genome sequence of the Asian Tiger mosquito, Aedes albopictus, reveals insights into its biology, genetics, and evolution.</title>
        <authorList>
            <person name="Chen X.G."/>
            <person name="Jiang X."/>
            <person name="Gu J."/>
            <person name="Xu M."/>
            <person name="Wu Y."/>
            <person name="Deng Y."/>
            <person name="Zhang C."/>
            <person name="Bonizzoni M."/>
            <person name="Dermauw W."/>
            <person name="Vontas J."/>
            <person name="Armbruster P."/>
            <person name="Huang X."/>
            <person name="Yang Y."/>
            <person name="Zhang H."/>
            <person name="He W."/>
            <person name="Peng H."/>
            <person name="Liu Y."/>
            <person name="Wu K."/>
            <person name="Chen J."/>
            <person name="Lirakis M."/>
            <person name="Topalis P."/>
            <person name="Van Leeuwen T."/>
            <person name="Hall A.B."/>
            <person name="Jiang X."/>
            <person name="Thorpe C."/>
            <person name="Mueller R.L."/>
            <person name="Sun C."/>
            <person name="Waterhouse R.M."/>
            <person name="Yan G."/>
            <person name="Tu Z.J."/>
            <person name="Fang X."/>
            <person name="James A.A."/>
        </authorList>
    </citation>
    <scope>NUCLEOTIDE SEQUENCE [LARGE SCALE GENOMIC DNA]</scope>
    <source>
        <strain evidence="8">Foshan</strain>
    </source>
</reference>
<dbReference type="Proteomes" id="UP000069940">
    <property type="component" value="Unassembled WGS sequence"/>
</dbReference>
<feature type="domain" description="G-protein coupled receptors family 1 profile" evidence="6">
    <location>
        <begin position="64"/>
        <end position="367"/>
    </location>
</feature>
<evidence type="ECO:0000313" key="8">
    <source>
        <dbReference type="Proteomes" id="UP000069940"/>
    </source>
</evidence>
<dbReference type="InterPro" id="IPR017452">
    <property type="entry name" value="GPCR_Rhodpsn_7TM"/>
</dbReference>
<feature type="transmembrane region" description="Helical" evidence="5">
    <location>
        <begin position="257"/>
        <end position="283"/>
    </location>
</feature>
<dbReference type="Gene3D" id="1.20.1070.10">
    <property type="entry name" value="Rhodopsin 7-helix transmembrane proteins"/>
    <property type="match status" value="1"/>
</dbReference>
<name>A0ABM1YJ16_AEDAL</name>
<dbReference type="PROSITE" id="PS50262">
    <property type="entry name" value="G_PROTEIN_RECEP_F1_2"/>
    <property type="match status" value="1"/>
</dbReference>
<dbReference type="EnsemblMetazoa" id="AALFPA23_009582.R13237">
    <property type="protein sequence ID" value="AALFPA23_009582.P13237"/>
    <property type="gene ID" value="AALFPA23_009582"/>
</dbReference>
<evidence type="ECO:0000256" key="1">
    <source>
        <dbReference type="ARBA" id="ARBA00004370"/>
    </source>
</evidence>
<dbReference type="GeneID" id="109412376"/>
<protein>
    <recommendedName>
        <fullName evidence="6">G-protein coupled receptors family 1 profile domain-containing protein</fullName>
    </recommendedName>
</protein>
<proteinExistence type="predicted"/>
<evidence type="ECO:0000256" key="4">
    <source>
        <dbReference type="ARBA" id="ARBA00023136"/>
    </source>
</evidence>
<dbReference type="RefSeq" id="XP_062704742.1">
    <property type="nucleotide sequence ID" value="XM_062848758.1"/>
</dbReference>
<evidence type="ECO:0000256" key="5">
    <source>
        <dbReference type="SAM" id="Phobius"/>
    </source>
</evidence>
<feature type="transmembrane region" description="Helical" evidence="5">
    <location>
        <begin position="53"/>
        <end position="73"/>
    </location>
</feature>
<evidence type="ECO:0000313" key="7">
    <source>
        <dbReference type="EnsemblMetazoa" id="AALFPA23_009582.P13236"/>
    </source>
</evidence>
<evidence type="ECO:0000256" key="2">
    <source>
        <dbReference type="ARBA" id="ARBA00022692"/>
    </source>
</evidence>
<feature type="transmembrane region" description="Helical" evidence="5">
    <location>
        <begin position="350"/>
        <end position="371"/>
    </location>
</feature>
<evidence type="ECO:0000259" key="6">
    <source>
        <dbReference type="PROSITE" id="PS50262"/>
    </source>
</evidence>
<feature type="transmembrane region" description="Helical" evidence="5">
    <location>
        <begin position="123"/>
        <end position="145"/>
    </location>
</feature>
<keyword evidence="4 5" id="KW-0472">Membrane</keyword>